<evidence type="ECO:0000259" key="12">
    <source>
        <dbReference type="PROSITE" id="PS50024"/>
    </source>
</evidence>
<dbReference type="SUPFAM" id="SSF82671">
    <property type="entry name" value="SEA domain"/>
    <property type="match status" value="1"/>
</dbReference>
<dbReference type="Pfam" id="PF01390">
    <property type="entry name" value="SEA"/>
    <property type="match status" value="1"/>
</dbReference>
<feature type="transmembrane region" description="Helical" evidence="10">
    <location>
        <begin position="736"/>
        <end position="763"/>
    </location>
</feature>
<dbReference type="SMART" id="SM00200">
    <property type="entry name" value="SEA"/>
    <property type="match status" value="1"/>
</dbReference>
<feature type="compositionally biased region" description="Polar residues" evidence="9">
    <location>
        <begin position="351"/>
        <end position="360"/>
    </location>
</feature>
<evidence type="ECO:0000256" key="4">
    <source>
        <dbReference type="ARBA" id="ARBA00022729"/>
    </source>
</evidence>
<keyword evidence="10" id="KW-0812">Transmembrane</keyword>
<evidence type="ECO:0000313" key="14">
    <source>
        <dbReference type="Proteomes" id="UP000265180"/>
    </source>
</evidence>
<reference evidence="13 14" key="2">
    <citation type="submission" date="2017-04" db="EMBL/GenBank/DDBJ databases">
        <title>CpG methylation of centromeres and impact of large insertions on vertebrate speciation.</title>
        <authorList>
            <person name="Ichikawa K."/>
            <person name="Yoshimura J."/>
            <person name="Morishita S."/>
        </authorList>
    </citation>
    <scope>NUCLEOTIDE SEQUENCE</scope>
    <source>
        <strain evidence="13 14">HNI</strain>
    </source>
</reference>
<dbReference type="Proteomes" id="UP000265180">
    <property type="component" value="Chromosome 8"/>
</dbReference>
<dbReference type="GO" id="GO:0005886">
    <property type="term" value="C:plasma membrane"/>
    <property type="evidence" value="ECO:0007669"/>
    <property type="project" value="UniProtKB-SubCell"/>
</dbReference>
<accession>A0A3P9KN30</accession>
<feature type="compositionally biased region" description="Low complexity" evidence="9">
    <location>
        <begin position="188"/>
        <end position="206"/>
    </location>
</feature>
<keyword evidence="5" id="KW-0677">Repeat</keyword>
<proteinExistence type="predicted"/>
<reference evidence="13" key="4">
    <citation type="submission" date="2025-09" db="UniProtKB">
        <authorList>
            <consortium name="Ensembl"/>
        </authorList>
    </citation>
    <scope>IDENTIFICATION</scope>
    <source>
        <strain evidence="13">HNI</strain>
    </source>
</reference>
<evidence type="ECO:0000256" key="11">
    <source>
        <dbReference type="SAM" id="SignalP"/>
    </source>
</evidence>
<keyword evidence="3" id="KW-0245">EGF-like domain</keyword>
<feature type="signal peptide" evidence="11">
    <location>
        <begin position="1"/>
        <end position="21"/>
    </location>
</feature>
<feature type="region of interest" description="Disordered" evidence="9">
    <location>
        <begin position="378"/>
        <end position="420"/>
    </location>
</feature>
<dbReference type="SUPFAM" id="SSF57184">
    <property type="entry name" value="Growth factor receptor domain"/>
    <property type="match status" value="1"/>
</dbReference>
<dbReference type="PROSITE" id="PS50024">
    <property type="entry name" value="SEA"/>
    <property type="match status" value="1"/>
</dbReference>
<sequence length="869" mass="90832">MTLRYLPFIFLLGFVAKGMTAANESTPNNTTDEGLLDANSTASYMTTSSSNQFTSNVPSIATDTTVAEHVTGEFKSLTAEMSSEPRTMADTTNITISSQTNYPSIPVTSTTMAVTEPETSHSSTSETTETTSGTHITPTKEVTTIHMTTASRKTETSTGTMMTSANTELSTGLSVTPANTGTSTGTKMTSAITGTSTGTTMTSANTEKSTGTTMTPANTEASTGTSMAYTNTKPYTGTSMAYTNTRTSTGTKMTSANTETSTGTTMTSANTEASTGTSMTFTNTKPYTGTSMAYTNTEASTGTKMTSANTEASTGTKITSANTETSTGTKMTSANTETSTGTSMTFTNTEASTGTSMTFTNTKPYTGTSMAYTNTEASTGTTMTSTNTEASTSTTMTSANTETSTGTSMAFTNTGTSTGTQITHTHAVTTTNTEMNTGTSVTTTNITSRPMTPTSINQSGATSSQIHNTASGQTTETTTTNPTTTFSNTTLTSAATISTVLTISNDPTITVTTIQPTDSTFSTAPTPTVCPAFPCPFGSVCLNGTCQCISGSYLSNGQCVQAQVFPGSLRVTSLTFDVQMSDRTSSKFRETAANITAALRDALKNEPGYIKSDVIQLQAGSVVASVNNIFENTNASEESFKQIIDDAISKSTGLLKNATFESTLLCEQVPVPCEAASTVCTNQNGRAVCSCNEGYISTVFSNTSCKACPSGQTAVGNTCKPCSFGYAGFNCNDSSLLAVVIISVVLGGVLLILVVALLIYCCWGRCSCRRPIFGSSPYNEDLSKSWPADITPIPRATLSWDTAGAIEMTEGGSTNTLVEKNHHSNGLSASYDLNTDDMKTFKGKNTSRYSYLVEGHENPYFLPGDENKN</sequence>
<dbReference type="Gene3D" id="3.30.70.960">
    <property type="entry name" value="SEA domain"/>
    <property type="match status" value="1"/>
</dbReference>
<evidence type="ECO:0000256" key="8">
    <source>
        <dbReference type="ARBA" id="ARBA00023180"/>
    </source>
</evidence>
<evidence type="ECO:0000256" key="6">
    <source>
        <dbReference type="ARBA" id="ARBA00023136"/>
    </source>
</evidence>
<keyword evidence="7" id="KW-1015">Disulfide bond</keyword>
<feature type="domain" description="SEA" evidence="12">
    <location>
        <begin position="561"/>
        <end position="672"/>
    </location>
</feature>
<evidence type="ECO:0000256" key="5">
    <source>
        <dbReference type="ARBA" id="ARBA00022737"/>
    </source>
</evidence>
<feature type="compositionally biased region" description="Polar residues" evidence="9">
    <location>
        <begin position="449"/>
        <end position="467"/>
    </location>
</feature>
<evidence type="ECO:0000256" key="10">
    <source>
        <dbReference type="SAM" id="Phobius"/>
    </source>
</evidence>
<evidence type="ECO:0000256" key="3">
    <source>
        <dbReference type="ARBA" id="ARBA00022536"/>
    </source>
</evidence>
<evidence type="ECO:0000256" key="2">
    <source>
        <dbReference type="ARBA" id="ARBA00022475"/>
    </source>
</evidence>
<feature type="compositionally biased region" description="Polar residues" evidence="9">
    <location>
        <begin position="302"/>
        <end position="334"/>
    </location>
</feature>
<evidence type="ECO:0000313" key="13">
    <source>
        <dbReference type="Ensembl" id="ENSORLP00020009760.1"/>
    </source>
</evidence>
<keyword evidence="2" id="KW-1003">Cell membrane</keyword>
<evidence type="ECO:0000256" key="9">
    <source>
        <dbReference type="SAM" id="MobiDB-lite"/>
    </source>
</evidence>
<feature type="chain" id="PRO_5018061088" description="SEA domain-containing protein" evidence="11">
    <location>
        <begin position="22"/>
        <end position="869"/>
    </location>
</feature>
<feature type="compositionally biased region" description="Polar residues" evidence="9">
    <location>
        <begin position="207"/>
        <end position="252"/>
    </location>
</feature>
<keyword evidence="10" id="KW-1133">Transmembrane helix</keyword>
<feature type="compositionally biased region" description="Low complexity" evidence="9">
    <location>
        <begin position="468"/>
        <end position="485"/>
    </location>
</feature>
<dbReference type="InterPro" id="IPR009030">
    <property type="entry name" value="Growth_fac_rcpt_cys_sf"/>
</dbReference>
<dbReference type="PANTHER" id="PTHR24037:SF7">
    <property type="entry name" value="FLOCCULATION PROTEIN FLO11 ISOFORM X1-RELATED"/>
    <property type="match status" value="1"/>
</dbReference>
<feature type="compositionally biased region" description="Low complexity" evidence="9">
    <location>
        <begin position="335"/>
        <end position="350"/>
    </location>
</feature>
<name>A0A3P9KN30_ORYLA</name>
<feature type="compositionally biased region" description="Polar residues" evidence="9">
    <location>
        <begin position="171"/>
        <end position="187"/>
    </location>
</feature>
<evidence type="ECO:0000256" key="1">
    <source>
        <dbReference type="ARBA" id="ARBA00004236"/>
    </source>
</evidence>
<keyword evidence="8" id="KW-0325">Glycoprotein</keyword>
<dbReference type="PANTHER" id="PTHR24037">
    <property type="entry name" value="HEART DEVELOPMENT PROTEIN WITH EGF-LIKE DOMAINS 1"/>
    <property type="match status" value="1"/>
</dbReference>
<dbReference type="InterPro" id="IPR036364">
    <property type="entry name" value="SEA_dom_sf"/>
</dbReference>
<reference evidence="13" key="3">
    <citation type="submission" date="2025-08" db="UniProtKB">
        <authorList>
            <consortium name="Ensembl"/>
        </authorList>
    </citation>
    <scope>IDENTIFICATION</scope>
    <source>
        <strain evidence="13">HNI</strain>
    </source>
</reference>
<keyword evidence="4 11" id="KW-0732">Signal</keyword>
<feature type="region of interest" description="Disordered" evidence="9">
    <location>
        <begin position="435"/>
        <end position="485"/>
    </location>
</feature>
<organism evidence="13 14">
    <name type="scientific">Oryzias latipes</name>
    <name type="common">Japanese rice fish</name>
    <name type="synonym">Japanese killifish</name>
    <dbReference type="NCBI Taxonomy" id="8090"/>
    <lineage>
        <taxon>Eukaryota</taxon>
        <taxon>Metazoa</taxon>
        <taxon>Chordata</taxon>
        <taxon>Craniata</taxon>
        <taxon>Vertebrata</taxon>
        <taxon>Euteleostomi</taxon>
        <taxon>Actinopterygii</taxon>
        <taxon>Neopterygii</taxon>
        <taxon>Teleostei</taxon>
        <taxon>Neoteleostei</taxon>
        <taxon>Acanthomorphata</taxon>
        <taxon>Ovalentaria</taxon>
        <taxon>Atherinomorphae</taxon>
        <taxon>Beloniformes</taxon>
        <taxon>Adrianichthyidae</taxon>
        <taxon>Oryziinae</taxon>
        <taxon>Oryzias</taxon>
    </lineage>
</organism>
<keyword evidence="6 10" id="KW-0472">Membrane</keyword>
<feature type="region of interest" description="Disordered" evidence="9">
    <location>
        <begin position="171"/>
        <end position="282"/>
    </location>
</feature>
<feature type="compositionally biased region" description="Low complexity" evidence="9">
    <location>
        <begin position="435"/>
        <end position="448"/>
    </location>
</feature>
<feature type="region of interest" description="Disordered" evidence="9">
    <location>
        <begin position="302"/>
        <end position="360"/>
    </location>
</feature>
<feature type="compositionally biased region" description="Low complexity" evidence="9">
    <location>
        <begin position="253"/>
        <end position="273"/>
    </location>
</feature>
<reference key="1">
    <citation type="journal article" date="2007" name="Nature">
        <title>The medaka draft genome and insights into vertebrate genome evolution.</title>
        <authorList>
            <person name="Kasahara M."/>
            <person name="Naruse K."/>
            <person name="Sasaki S."/>
            <person name="Nakatani Y."/>
            <person name="Qu W."/>
            <person name="Ahsan B."/>
            <person name="Yamada T."/>
            <person name="Nagayasu Y."/>
            <person name="Doi K."/>
            <person name="Kasai Y."/>
            <person name="Jindo T."/>
            <person name="Kobayashi D."/>
            <person name="Shimada A."/>
            <person name="Toyoda A."/>
            <person name="Kuroki Y."/>
            <person name="Fujiyama A."/>
            <person name="Sasaki T."/>
            <person name="Shimizu A."/>
            <person name="Asakawa S."/>
            <person name="Shimizu N."/>
            <person name="Hashimoto S."/>
            <person name="Yang J."/>
            <person name="Lee Y."/>
            <person name="Matsushima K."/>
            <person name="Sugano S."/>
            <person name="Sakaizumi M."/>
            <person name="Narita T."/>
            <person name="Ohishi K."/>
            <person name="Haga S."/>
            <person name="Ohta F."/>
            <person name="Nomoto H."/>
            <person name="Nogata K."/>
            <person name="Morishita T."/>
            <person name="Endo T."/>
            <person name="Shin-I T."/>
            <person name="Takeda H."/>
            <person name="Morishita S."/>
            <person name="Kohara Y."/>
        </authorList>
    </citation>
    <scope>NUCLEOTIDE SEQUENCE [LARGE SCALE GENOMIC DNA]</scope>
    <source>
        <strain>Hd-rR</strain>
    </source>
</reference>
<comment type="subcellular location">
    <subcellularLocation>
        <location evidence="1">Cell membrane</location>
    </subcellularLocation>
</comment>
<evidence type="ECO:0000256" key="7">
    <source>
        <dbReference type="ARBA" id="ARBA00023157"/>
    </source>
</evidence>
<protein>
    <recommendedName>
        <fullName evidence="12">SEA domain-containing protein</fullName>
    </recommendedName>
</protein>
<dbReference type="Ensembl" id="ENSORLT00020016233.1">
    <property type="protein sequence ID" value="ENSORLP00020009760.1"/>
    <property type="gene ID" value="ENSORLG00020010650.1"/>
</dbReference>
<dbReference type="InterPro" id="IPR000082">
    <property type="entry name" value="SEA_dom"/>
</dbReference>
<dbReference type="AlphaFoldDB" id="A0A3P9KN30"/>